<feature type="binding site" evidence="10">
    <location>
        <position position="192"/>
    </location>
    <ligand>
        <name>Zn(2+)</name>
        <dbReference type="ChEBI" id="CHEBI:29105"/>
    </ligand>
</feature>
<dbReference type="GO" id="GO:0005524">
    <property type="term" value="F:ATP binding"/>
    <property type="evidence" value="ECO:0007669"/>
    <property type="project" value="UniProtKB-UniRule"/>
</dbReference>
<feature type="binding site" evidence="10">
    <location>
        <begin position="9"/>
        <end position="19"/>
    </location>
    <ligand>
        <name>ATP</name>
        <dbReference type="ChEBI" id="CHEBI:30616"/>
    </ligand>
</feature>
<feature type="binding site" evidence="10">
    <location>
        <position position="206"/>
    </location>
    <ligand>
        <name>Zn(2+)</name>
        <dbReference type="ChEBI" id="CHEBI:29105"/>
    </ligand>
</feature>
<dbReference type="EC" id="6.3.4.20" evidence="8 10"/>
<accession>A0A1H8C2B1</accession>
<evidence type="ECO:0000256" key="7">
    <source>
        <dbReference type="ARBA" id="ARBA00037993"/>
    </source>
</evidence>
<comment type="catalytic activity">
    <reaction evidence="9 10">
        <text>7-carboxy-7-carbaguanine + NH4(+) + 2 ATP = 7-cyano-7-carbaguanine + 2 AMP + 2 diphosphate + 2 H(+)</text>
        <dbReference type="Rhea" id="RHEA:27982"/>
        <dbReference type="ChEBI" id="CHEBI:15378"/>
        <dbReference type="ChEBI" id="CHEBI:28938"/>
        <dbReference type="ChEBI" id="CHEBI:30616"/>
        <dbReference type="ChEBI" id="CHEBI:33019"/>
        <dbReference type="ChEBI" id="CHEBI:45075"/>
        <dbReference type="ChEBI" id="CHEBI:61036"/>
        <dbReference type="ChEBI" id="CHEBI:456215"/>
        <dbReference type="EC" id="6.3.4.20"/>
    </reaction>
</comment>
<keyword evidence="2 10" id="KW-0436">Ligase</keyword>
<dbReference type="UniPathway" id="UPA00391"/>
<gene>
    <name evidence="10" type="primary">queC</name>
    <name evidence="11" type="ORF">SAMN05444955_10322</name>
</gene>
<evidence type="ECO:0000313" key="12">
    <source>
        <dbReference type="Proteomes" id="UP000199695"/>
    </source>
</evidence>
<proteinExistence type="inferred from homology"/>
<protein>
    <recommendedName>
        <fullName evidence="8 10">7-cyano-7-deazaguanine synthase</fullName>
        <ecNumber evidence="8 10">6.3.4.20</ecNumber>
    </recommendedName>
    <alternativeName>
        <fullName evidence="10">7-cyano-7-carbaguanine synthase</fullName>
    </alternativeName>
    <alternativeName>
        <fullName evidence="10">PreQ(0) synthase</fullName>
    </alternativeName>
    <alternativeName>
        <fullName evidence="10">Queuosine biosynthesis protein QueC</fullName>
    </alternativeName>
</protein>
<keyword evidence="3 10" id="KW-0479">Metal-binding</keyword>
<dbReference type="InterPro" id="IPR018317">
    <property type="entry name" value="QueC"/>
</dbReference>
<dbReference type="CDD" id="cd01995">
    <property type="entry name" value="QueC-like"/>
    <property type="match status" value="1"/>
</dbReference>
<dbReference type="HAMAP" id="MF_01633">
    <property type="entry name" value="QueC"/>
    <property type="match status" value="1"/>
</dbReference>
<evidence type="ECO:0000313" key="11">
    <source>
        <dbReference type="EMBL" id="SEM88979.1"/>
    </source>
</evidence>
<dbReference type="Pfam" id="PF06508">
    <property type="entry name" value="QueC"/>
    <property type="match status" value="1"/>
</dbReference>
<keyword evidence="5 10" id="KW-0862">Zinc</keyword>
<comment type="pathway">
    <text evidence="1 10">Purine metabolism; 7-cyano-7-deazaguanine biosynthesis.</text>
</comment>
<evidence type="ECO:0000256" key="5">
    <source>
        <dbReference type="ARBA" id="ARBA00022833"/>
    </source>
</evidence>
<dbReference type="NCBIfam" id="TIGR00364">
    <property type="entry name" value="7-cyano-7-deazaguanine synthase QueC"/>
    <property type="match status" value="1"/>
</dbReference>
<comment type="subunit">
    <text evidence="10">Homodimer.</text>
</comment>
<evidence type="ECO:0000256" key="10">
    <source>
        <dbReference type="HAMAP-Rule" id="MF_01633"/>
    </source>
</evidence>
<evidence type="ECO:0000256" key="1">
    <source>
        <dbReference type="ARBA" id="ARBA00005061"/>
    </source>
</evidence>
<reference evidence="11 12" key="1">
    <citation type="submission" date="2016-10" db="EMBL/GenBank/DDBJ databases">
        <authorList>
            <person name="de Groot N.N."/>
        </authorList>
    </citation>
    <scope>NUCLEOTIDE SEQUENCE [LARGE SCALE GENOMIC DNA]</scope>
    <source>
        <strain evidence="11 12">DSM 46701</strain>
    </source>
</reference>
<keyword evidence="6 10" id="KW-0067">ATP-binding</keyword>
<organism evidence="11 12">
    <name type="scientific">Lihuaxuella thermophila</name>
    <dbReference type="NCBI Taxonomy" id="1173111"/>
    <lineage>
        <taxon>Bacteria</taxon>
        <taxon>Bacillati</taxon>
        <taxon>Bacillota</taxon>
        <taxon>Bacilli</taxon>
        <taxon>Bacillales</taxon>
        <taxon>Thermoactinomycetaceae</taxon>
        <taxon>Lihuaxuella</taxon>
    </lineage>
</organism>
<dbReference type="RefSeq" id="WP_089965512.1">
    <property type="nucleotide sequence ID" value="NZ_FOCQ01000003.1"/>
</dbReference>
<feature type="binding site" evidence="10">
    <location>
        <position position="203"/>
    </location>
    <ligand>
        <name>Zn(2+)</name>
        <dbReference type="ChEBI" id="CHEBI:29105"/>
    </ligand>
</feature>
<dbReference type="AlphaFoldDB" id="A0A1H8C2B1"/>
<dbReference type="GO" id="GO:0016879">
    <property type="term" value="F:ligase activity, forming carbon-nitrogen bonds"/>
    <property type="evidence" value="ECO:0007669"/>
    <property type="project" value="UniProtKB-UniRule"/>
</dbReference>
<dbReference type="Gene3D" id="3.40.50.620">
    <property type="entry name" value="HUPs"/>
    <property type="match status" value="1"/>
</dbReference>
<sequence length="228" mass="25111">MKEKAVIVLSGGLDSTTCMGIARDRGYELYPITFFYNQRHHKEVEHAKRVAEHYGVADRHKVVNVSFLGEIGGSALTDETIAVRTSGVDEEIPETYVPARNLIFLSLAVAYGEVIGARTIYTGVNAVDYSGYPDCRPEFIRSLTETVNLATKMGVTSEQKIKIETPLIHLTKADIIRIGLALKVPYELTTSCYQGEEEACGVCDSCLLRLKGFAENNAVDPIPYKSIS</sequence>
<evidence type="ECO:0000256" key="9">
    <source>
        <dbReference type="ARBA" id="ARBA00047890"/>
    </source>
</evidence>
<dbReference type="GO" id="GO:0008616">
    <property type="term" value="P:tRNA queuosine(34) biosynthetic process"/>
    <property type="evidence" value="ECO:0007669"/>
    <property type="project" value="UniProtKB-UniRule"/>
</dbReference>
<dbReference type="PANTHER" id="PTHR42914:SF1">
    <property type="entry name" value="7-CYANO-7-DEAZAGUANINE SYNTHASE"/>
    <property type="match status" value="1"/>
</dbReference>
<keyword evidence="12" id="KW-1185">Reference proteome</keyword>
<evidence type="ECO:0000256" key="6">
    <source>
        <dbReference type="ARBA" id="ARBA00022840"/>
    </source>
</evidence>
<comment type="cofactor">
    <cofactor evidence="10">
        <name>Zn(2+)</name>
        <dbReference type="ChEBI" id="CHEBI:29105"/>
    </cofactor>
    <text evidence="10">Binds 1 zinc ion per subunit.</text>
</comment>
<name>A0A1H8C2B1_9BACL</name>
<evidence type="ECO:0000256" key="4">
    <source>
        <dbReference type="ARBA" id="ARBA00022741"/>
    </source>
</evidence>
<evidence type="ECO:0000256" key="2">
    <source>
        <dbReference type="ARBA" id="ARBA00022598"/>
    </source>
</evidence>
<dbReference type="SUPFAM" id="SSF52402">
    <property type="entry name" value="Adenine nucleotide alpha hydrolases-like"/>
    <property type="match status" value="1"/>
</dbReference>
<evidence type="ECO:0000256" key="3">
    <source>
        <dbReference type="ARBA" id="ARBA00022723"/>
    </source>
</evidence>
<evidence type="ECO:0000256" key="8">
    <source>
        <dbReference type="ARBA" id="ARBA00039149"/>
    </source>
</evidence>
<comment type="function">
    <text evidence="10">Catalyzes the ATP-dependent conversion of 7-carboxy-7-deazaguanine (CDG) to 7-cyano-7-deazaguanine (preQ(0)).</text>
</comment>
<dbReference type="Proteomes" id="UP000199695">
    <property type="component" value="Unassembled WGS sequence"/>
</dbReference>
<dbReference type="GO" id="GO:0008270">
    <property type="term" value="F:zinc ion binding"/>
    <property type="evidence" value="ECO:0007669"/>
    <property type="project" value="UniProtKB-UniRule"/>
</dbReference>
<keyword evidence="10" id="KW-0671">Queuosine biosynthesis</keyword>
<dbReference type="PANTHER" id="PTHR42914">
    <property type="entry name" value="7-CYANO-7-DEAZAGUANINE SYNTHASE"/>
    <property type="match status" value="1"/>
</dbReference>
<feature type="binding site" evidence="10">
    <location>
        <position position="200"/>
    </location>
    <ligand>
        <name>Zn(2+)</name>
        <dbReference type="ChEBI" id="CHEBI:29105"/>
    </ligand>
</feature>
<dbReference type="OrthoDB" id="9789567at2"/>
<dbReference type="PIRSF" id="PIRSF006293">
    <property type="entry name" value="ExsB"/>
    <property type="match status" value="1"/>
</dbReference>
<dbReference type="EMBL" id="FOCQ01000003">
    <property type="protein sequence ID" value="SEM88979.1"/>
    <property type="molecule type" value="Genomic_DNA"/>
</dbReference>
<comment type="similarity">
    <text evidence="7 10">Belongs to the QueC family.</text>
</comment>
<keyword evidence="4 10" id="KW-0547">Nucleotide-binding</keyword>
<dbReference type="InterPro" id="IPR014729">
    <property type="entry name" value="Rossmann-like_a/b/a_fold"/>
</dbReference>
<dbReference type="STRING" id="1173111.SAMN05444955_10322"/>